<name>A0ABP7A292_9ACTN</name>
<evidence type="ECO:0000256" key="1">
    <source>
        <dbReference type="SAM" id="MobiDB-lite"/>
    </source>
</evidence>
<sequence>MQGDTTKGIGVGDRRPARWRAIARGAAATVAATALSAGMWVVPASANPPTTETKLAEYTNPAVQIITTEYHATVKLGRIEFSKAGQQLIVRAYVKLLRREFGAGGFISYIFDRAQRDPARYLKETGRKRTQKLSAQFVGSGFIANRDGYVITARHVVTPDADVKKLFAESGAANFARADSKAWLKEFAKFDLSTGAMRNIVRTMSGFAQAKVHVDLGRPIVAVRLGVASGTGQRVGKNQPAEVVFRSDPALGADVAVLRIRVDGSLPTVPLGSDSPQQGEQVYINAFPAAATYLKDFSKASQLQPTLTKGSITALKTTSGGTPILQTDANAMPGSSGGAAFNEDGQVVGILVWGATDQNGSGAGQYYLMPLDVIKDALSRSGADLTTPSQTTVIYDRALDDFHSEYYSKALGEFQQVKALFPAHAYVDAFIAKSQTEINAGHDKTPPPPAQETGDGFGSLFGTPMIIVGIALVIVVAAGLTVVLVVLRRRPGMAPGGPGSDPGAQPPYGLPPTGGGPAGAALGLPQQPQVPMTAPQPAYPQAPAGSINPIATGMPVAPLTGPASATHPAGPPLEPPQQPANPLSEPTVEQPTDAPDVFPGWEPIDYIPSVPTTHSQESNT</sequence>
<dbReference type="Gene3D" id="2.40.10.120">
    <property type="match status" value="1"/>
</dbReference>
<dbReference type="Gene3D" id="2.40.10.10">
    <property type="entry name" value="Trypsin-like serine proteases"/>
    <property type="match status" value="1"/>
</dbReference>
<evidence type="ECO:0000313" key="4">
    <source>
        <dbReference type="Proteomes" id="UP001501490"/>
    </source>
</evidence>
<feature type="transmembrane region" description="Helical" evidence="2">
    <location>
        <begin position="465"/>
        <end position="487"/>
    </location>
</feature>
<protein>
    <recommendedName>
        <fullName evidence="5">Trypsin-like peptidase domain-containing protein</fullName>
    </recommendedName>
</protein>
<keyword evidence="2" id="KW-1133">Transmembrane helix</keyword>
<proteinExistence type="predicted"/>
<dbReference type="InterPro" id="IPR043504">
    <property type="entry name" value="Peptidase_S1_PA_chymotrypsin"/>
</dbReference>
<keyword evidence="2" id="KW-0472">Membrane</keyword>
<dbReference type="InterPro" id="IPR009003">
    <property type="entry name" value="Peptidase_S1_PA"/>
</dbReference>
<feature type="compositionally biased region" description="Pro residues" evidence="1">
    <location>
        <begin position="569"/>
        <end position="579"/>
    </location>
</feature>
<evidence type="ECO:0000313" key="3">
    <source>
        <dbReference type="EMBL" id="GAA3623508.1"/>
    </source>
</evidence>
<keyword evidence="2" id="KW-0812">Transmembrane</keyword>
<evidence type="ECO:0000256" key="2">
    <source>
        <dbReference type="SAM" id="Phobius"/>
    </source>
</evidence>
<dbReference type="EMBL" id="BAABAB010000018">
    <property type="protein sequence ID" value="GAA3623508.1"/>
    <property type="molecule type" value="Genomic_DNA"/>
</dbReference>
<gene>
    <name evidence="3" type="ORF">GCM10022236_27350</name>
</gene>
<dbReference type="PANTHER" id="PTHR21004:SF0">
    <property type="entry name" value="PEROXISOMAL LEADER PEPTIDE-PROCESSING PROTEASE"/>
    <property type="match status" value="1"/>
</dbReference>
<evidence type="ECO:0008006" key="5">
    <source>
        <dbReference type="Google" id="ProtNLM"/>
    </source>
</evidence>
<dbReference type="InterPro" id="IPR039245">
    <property type="entry name" value="TYSND1/DEG15"/>
</dbReference>
<dbReference type="Proteomes" id="UP001501490">
    <property type="component" value="Unassembled WGS sequence"/>
</dbReference>
<feature type="region of interest" description="Disordered" evidence="1">
    <location>
        <begin position="495"/>
        <end position="620"/>
    </location>
</feature>
<feature type="compositionally biased region" description="Polar residues" evidence="1">
    <location>
        <begin position="610"/>
        <end position="620"/>
    </location>
</feature>
<comment type="caution">
    <text evidence="3">The sequence shown here is derived from an EMBL/GenBank/DDBJ whole genome shotgun (WGS) entry which is preliminary data.</text>
</comment>
<accession>A0ABP7A292</accession>
<feature type="compositionally biased region" description="Low complexity" evidence="1">
    <location>
        <begin position="519"/>
        <end position="544"/>
    </location>
</feature>
<dbReference type="Pfam" id="PF13365">
    <property type="entry name" value="Trypsin_2"/>
    <property type="match status" value="1"/>
</dbReference>
<reference evidence="4" key="1">
    <citation type="journal article" date="2019" name="Int. J. Syst. Evol. Microbiol.">
        <title>The Global Catalogue of Microorganisms (GCM) 10K type strain sequencing project: providing services to taxonomists for standard genome sequencing and annotation.</title>
        <authorList>
            <consortium name="The Broad Institute Genomics Platform"/>
            <consortium name="The Broad Institute Genome Sequencing Center for Infectious Disease"/>
            <person name="Wu L."/>
            <person name="Ma J."/>
        </authorList>
    </citation>
    <scope>NUCLEOTIDE SEQUENCE [LARGE SCALE GENOMIC DNA]</scope>
    <source>
        <strain evidence="4">JCM 16929</strain>
    </source>
</reference>
<feature type="transmembrane region" description="Helical" evidence="2">
    <location>
        <begin position="21"/>
        <end position="42"/>
    </location>
</feature>
<keyword evidence="4" id="KW-1185">Reference proteome</keyword>
<dbReference type="PANTHER" id="PTHR21004">
    <property type="entry name" value="SERINE PROTEASE-RELATED"/>
    <property type="match status" value="1"/>
</dbReference>
<dbReference type="SUPFAM" id="SSF50494">
    <property type="entry name" value="Trypsin-like serine proteases"/>
    <property type="match status" value="1"/>
</dbReference>
<organism evidence="3 4">
    <name type="scientific">Microlunatus ginsengisoli</name>
    <dbReference type="NCBI Taxonomy" id="363863"/>
    <lineage>
        <taxon>Bacteria</taxon>
        <taxon>Bacillati</taxon>
        <taxon>Actinomycetota</taxon>
        <taxon>Actinomycetes</taxon>
        <taxon>Propionibacteriales</taxon>
        <taxon>Propionibacteriaceae</taxon>
        <taxon>Microlunatus</taxon>
    </lineage>
</organism>